<dbReference type="EMBL" id="BX842622">
    <property type="protein sequence ID" value="CAE76193.1"/>
    <property type="molecule type" value="Genomic_DNA"/>
</dbReference>
<dbReference type="AlphaFoldDB" id="Q6MVV3"/>
<dbReference type="VEuPathDB" id="FungiDB:NCU02008"/>
<reference evidence="1" key="2">
    <citation type="submission" date="2003-11" db="EMBL/GenBank/DDBJ databases">
        <authorList>
            <person name="German Neurospora genome project"/>
        </authorList>
    </citation>
    <scope>NUCLEOTIDE SEQUENCE</scope>
</reference>
<protein>
    <submittedName>
        <fullName evidence="1">Uncharacterized protein B15B3.115</fullName>
    </submittedName>
</protein>
<name>Q6MVV3_NEUCS</name>
<proteinExistence type="predicted"/>
<organism evidence="1">
    <name type="scientific">Neurospora crassa</name>
    <dbReference type="NCBI Taxonomy" id="5141"/>
    <lineage>
        <taxon>Eukaryota</taxon>
        <taxon>Fungi</taxon>
        <taxon>Dikarya</taxon>
        <taxon>Ascomycota</taxon>
        <taxon>Pezizomycotina</taxon>
        <taxon>Sordariomycetes</taxon>
        <taxon>Sordariomycetidae</taxon>
        <taxon>Sordariales</taxon>
        <taxon>Sordariaceae</taxon>
        <taxon>Neurospora</taxon>
    </lineage>
</organism>
<gene>
    <name evidence="1" type="primary">B15B3.115</name>
</gene>
<reference evidence="1" key="1">
    <citation type="submission" date="2003-11" db="EMBL/GenBank/DDBJ databases">
        <authorList>
            <person name="Schulte U."/>
            <person name="Aign V."/>
            <person name="Hoheisel J."/>
            <person name="Brandt P."/>
            <person name="Fartmann B."/>
            <person name="Holland R."/>
            <person name="Nyakatura G."/>
            <person name="Mewes H.W."/>
            <person name="Mannhaupt G."/>
        </authorList>
    </citation>
    <scope>NUCLEOTIDE SEQUENCE</scope>
</reference>
<dbReference type="HOGENOM" id="CLU_2027363_0_0_1"/>
<accession>Q6MVV3</accession>
<sequence length="135" mass="14911">MTFGSRWQAQLKRDPRWSPGLHHQSCQPFQFPMSIFLWYSDPAVSSHFSGGNHGDLGFFPVRASLSIKSSCIWSGIPRGGQGASRRQLAQASDPAMPLPVSVQEGSPYIRASGHSLNPENFVLMKELNARILSDL</sequence>
<evidence type="ECO:0000313" key="1">
    <source>
        <dbReference type="EMBL" id="CAE76193.1"/>
    </source>
</evidence>